<comment type="caution">
    <text evidence="1">The sequence shown here is derived from an EMBL/GenBank/DDBJ whole genome shotgun (WGS) entry which is preliminary data.</text>
</comment>
<gene>
    <name evidence="1" type="ORF">CCH79_00001119</name>
</gene>
<dbReference type="PANTHER" id="PTHR13944:SF22">
    <property type="entry name" value="RHO GUANINE NUCLEOTIDE EXCHANGE FACTOR 28"/>
    <property type="match status" value="1"/>
</dbReference>
<reference evidence="1 2" key="1">
    <citation type="journal article" date="2018" name="G3 (Bethesda)">
        <title>A High-Quality Reference Genome for the Invasive Mosquitofish Gambusia affinis Using a Chicago Library.</title>
        <authorList>
            <person name="Hoffberg S.L."/>
            <person name="Troendle N.J."/>
            <person name="Glenn T.C."/>
            <person name="Mahmud O."/>
            <person name="Louha S."/>
            <person name="Chalopin D."/>
            <person name="Bennetzen J.L."/>
            <person name="Mauricio R."/>
        </authorList>
    </citation>
    <scope>NUCLEOTIDE SEQUENCE [LARGE SCALE GENOMIC DNA]</scope>
    <source>
        <strain evidence="1">NE01/NJP1002.9</strain>
        <tissue evidence="1">Muscle</tissue>
    </source>
</reference>
<proteinExistence type="predicted"/>
<accession>A0A315VS73</accession>
<dbReference type="GO" id="GO:0035023">
    <property type="term" value="P:regulation of Rho protein signal transduction"/>
    <property type="evidence" value="ECO:0007669"/>
    <property type="project" value="TreeGrafter"/>
</dbReference>
<keyword evidence="2" id="KW-1185">Reference proteome</keyword>
<dbReference type="InterPro" id="IPR051632">
    <property type="entry name" value="Rho_GEF"/>
</dbReference>
<organism evidence="1 2">
    <name type="scientific">Gambusia affinis</name>
    <name type="common">Western mosquitofish</name>
    <name type="synonym">Heterandria affinis</name>
    <dbReference type="NCBI Taxonomy" id="33528"/>
    <lineage>
        <taxon>Eukaryota</taxon>
        <taxon>Metazoa</taxon>
        <taxon>Chordata</taxon>
        <taxon>Craniata</taxon>
        <taxon>Vertebrata</taxon>
        <taxon>Euteleostomi</taxon>
        <taxon>Actinopterygii</taxon>
        <taxon>Neopterygii</taxon>
        <taxon>Teleostei</taxon>
        <taxon>Neoteleostei</taxon>
        <taxon>Acanthomorphata</taxon>
        <taxon>Ovalentaria</taxon>
        <taxon>Atherinomorphae</taxon>
        <taxon>Cyprinodontiformes</taxon>
        <taxon>Poeciliidae</taxon>
        <taxon>Poeciliinae</taxon>
        <taxon>Gambusia</taxon>
    </lineage>
</organism>
<evidence type="ECO:0000313" key="2">
    <source>
        <dbReference type="Proteomes" id="UP000250572"/>
    </source>
</evidence>
<protein>
    <submittedName>
        <fullName evidence="1">Uncharacterized protein</fullName>
    </submittedName>
</protein>
<sequence length="308" mass="34344">MAGFVRTSRGAPLPYKGLHCNTPDTCEINGQVDAVTPRQEEFELEITIHLKPKFLTQFFLINSKRYDKCPPLGPGQYHCSDRSDDHRKDTELRGAVVTQGQSTTHISTPQSSWQWSQHSKQILKGQVDGCMLLQEAVPEDGEFYVVAEGSRLTHVATAKRGSDERTLSFTVPGHDRVEVVSVTAYISTNNGVYPCGCTASLEYFSDTAQDAAEYLKGDWDQLDPQSHREVLRRFPLLAQAADQETCGLLEFREVETQLRGSSGDIVDLKHLDEKITLALASMEYPQQWKNADREQGAGGLLWALVSLI</sequence>
<dbReference type="EMBL" id="NHOQ01001156">
    <property type="protein sequence ID" value="PWA26434.1"/>
    <property type="molecule type" value="Genomic_DNA"/>
</dbReference>
<dbReference type="Proteomes" id="UP000250572">
    <property type="component" value="Unassembled WGS sequence"/>
</dbReference>
<name>A0A315VS73_GAMAF</name>
<dbReference type="AlphaFoldDB" id="A0A315VS73"/>
<evidence type="ECO:0000313" key="1">
    <source>
        <dbReference type="EMBL" id="PWA26434.1"/>
    </source>
</evidence>
<dbReference type="PANTHER" id="PTHR13944">
    <property type="entry name" value="AGAP007712-PA"/>
    <property type="match status" value="1"/>
</dbReference>